<evidence type="ECO:0000313" key="3">
    <source>
        <dbReference type="EMBL" id="RZU46712.1"/>
    </source>
</evidence>
<name>A0A4Q7Z862_9GAMM</name>
<proteinExistence type="predicted"/>
<dbReference type="InterPro" id="IPR001307">
    <property type="entry name" value="Thiosulphate_STrfase_CS"/>
</dbReference>
<organism evidence="3 4">
    <name type="scientific">Fluviicoccus keumensis</name>
    <dbReference type="NCBI Taxonomy" id="1435465"/>
    <lineage>
        <taxon>Bacteria</taxon>
        <taxon>Pseudomonadati</taxon>
        <taxon>Pseudomonadota</taxon>
        <taxon>Gammaproteobacteria</taxon>
        <taxon>Moraxellales</taxon>
        <taxon>Moraxellaceae</taxon>
        <taxon>Fluviicoccus</taxon>
    </lineage>
</organism>
<gene>
    <name evidence="3" type="ORF">EV700_1093</name>
</gene>
<reference evidence="3 4" key="1">
    <citation type="submission" date="2019-02" db="EMBL/GenBank/DDBJ databases">
        <title>Genomic Encyclopedia of Type Strains, Phase IV (KMG-IV): sequencing the most valuable type-strain genomes for metagenomic binning, comparative biology and taxonomic classification.</title>
        <authorList>
            <person name="Goeker M."/>
        </authorList>
    </citation>
    <scope>NUCLEOTIDE SEQUENCE [LARGE SCALE GENOMIC DNA]</scope>
    <source>
        <strain evidence="3 4">DSM 105135</strain>
    </source>
</reference>
<dbReference type="SMART" id="SM00450">
    <property type="entry name" value="RHOD"/>
    <property type="match status" value="2"/>
</dbReference>
<dbReference type="PROSITE" id="PS00380">
    <property type="entry name" value="RHODANESE_1"/>
    <property type="match status" value="1"/>
</dbReference>
<dbReference type="Proteomes" id="UP000292423">
    <property type="component" value="Unassembled WGS sequence"/>
</dbReference>
<dbReference type="InterPro" id="IPR051126">
    <property type="entry name" value="Thiosulfate_sulfurtransferase"/>
</dbReference>
<accession>A0A4Q7Z862</accession>
<dbReference type="Pfam" id="PF00581">
    <property type="entry name" value="Rhodanese"/>
    <property type="match status" value="2"/>
</dbReference>
<keyword evidence="3" id="KW-0808">Transferase</keyword>
<evidence type="ECO:0000259" key="2">
    <source>
        <dbReference type="PROSITE" id="PS50206"/>
    </source>
</evidence>
<dbReference type="Gene3D" id="3.40.250.10">
    <property type="entry name" value="Rhodanese-like domain"/>
    <property type="match status" value="2"/>
</dbReference>
<dbReference type="GO" id="GO:0004792">
    <property type="term" value="F:thiosulfate-cyanide sulfurtransferase activity"/>
    <property type="evidence" value="ECO:0007669"/>
    <property type="project" value="InterPro"/>
</dbReference>
<dbReference type="PROSITE" id="PS50206">
    <property type="entry name" value="RHODANESE_3"/>
    <property type="match status" value="2"/>
</dbReference>
<dbReference type="CDD" id="cd01449">
    <property type="entry name" value="TST_Repeat_2"/>
    <property type="match status" value="1"/>
</dbReference>
<dbReference type="EMBL" id="SHKX01000011">
    <property type="protein sequence ID" value="RZU46712.1"/>
    <property type="molecule type" value="Genomic_DNA"/>
</dbReference>
<dbReference type="CDD" id="cd01448">
    <property type="entry name" value="TST_Repeat_1"/>
    <property type="match status" value="1"/>
</dbReference>
<evidence type="ECO:0000313" key="4">
    <source>
        <dbReference type="Proteomes" id="UP000292423"/>
    </source>
</evidence>
<protein>
    <submittedName>
        <fullName evidence="3">Thiosulfate sulfurtransferase</fullName>
    </submittedName>
</protein>
<feature type="domain" description="Rhodanese" evidence="2">
    <location>
        <begin position="18"/>
        <end position="126"/>
    </location>
</feature>
<dbReference type="PANTHER" id="PTHR43855">
    <property type="entry name" value="THIOSULFATE SULFURTRANSFERASE"/>
    <property type="match status" value="1"/>
</dbReference>
<comment type="caution">
    <text evidence="3">The sequence shown here is derived from an EMBL/GenBank/DDBJ whole genome shotgun (WGS) entry which is preliminary data.</text>
</comment>
<dbReference type="PANTHER" id="PTHR43855:SF1">
    <property type="entry name" value="THIOSULFATE SULFURTRANSFERASE"/>
    <property type="match status" value="1"/>
</dbReference>
<dbReference type="InterPro" id="IPR036873">
    <property type="entry name" value="Rhodanese-like_dom_sf"/>
</dbReference>
<keyword evidence="4" id="KW-1185">Reference proteome</keyword>
<dbReference type="RefSeq" id="WP_130411561.1">
    <property type="nucleotide sequence ID" value="NZ_SHKX01000011.1"/>
</dbReference>
<dbReference type="SUPFAM" id="SSF52821">
    <property type="entry name" value="Rhodanese/Cell cycle control phosphatase"/>
    <property type="match status" value="2"/>
</dbReference>
<dbReference type="InterPro" id="IPR001763">
    <property type="entry name" value="Rhodanese-like_dom"/>
</dbReference>
<sequence>MSRFPLLLEPRELAPRLGEPGLLILDLCKESVYREMHVPGAVWLSGRELVGGELPAAGKLPSLERLESLFGRLGLTPETHVVVYDDEGGGWAGRLVWTLDMIGHRHYSYLNGGLHGWLAAGLSIENTANTPTPNPSLKLQIQTDAQADADYLLAHLGDGRHAIWDARSPDEFHGQRILAQRPGHMPGAANYEWTRAMNREDALRLRDLDTIRRELADLGITPDKTVVTHCQTHHRSGFTYLVGRILGFPSLKAYDGSWSEWGNRPDTPIER</sequence>
<keyword evidence="1" id="KW-0677">Repeat</keyword>
<evidence type="ECO:0000256" key="1">
    <source>
        <dbReference type="ARBA" id="ARBA00022737"/>
    </source>
</evidence>
<feature type="domain" description="Rhodanese" evidence="2">
    <location>
        <begin position="157"/>
        <end position="270"/>
    </location>
</feature>
<dbReference type="AlphaFoldDB" id="A0A4Q7Z862"/>
<dbReference type="OrthoDB" id="9781034at2"/>